<reference evidence="3 4" key="1">
    <citation type="submission" date="2022-10" db="EMBL/GenBank/DDBJ databases">
        <title>Roseococcus glaciei nov., sp. nov., isolated from glacier.</title>
        <authorList>
            <person name="Liu Q."/>
            <person name="Xin Y.-H."/>
        </authorList>
    </citation>
    <scope>NUCLEOTIDE SEQUENCE [LARGE SCALE GENOMIC DNA]</scope>
    <source>
        <strain evidence="3 4">MDT2-1-1</strain>
    </source>
</reference>
<protein>
    <recommendedName>
        <fullName evidence="2">UPF0102 protein OF850_07170</fullName>
    </recommendedName>
</protein>
<keyword evidence="4" id="KW-1185">Reference proteome</keyword>
<evidence type="ECO:0000256" key="2">
    <source>
        <dbReference type="HAMAP-Rule" id="MF_00048"/>
    </source>
</evidence>
<dbReference type="Proteomes" id="UP001526430">
    <property type="component" value="Unassembled WGS sequence"/>
</dbReference>
<accession>A0ABT3NTB1</accession>
<dbReference type="SUPFAM" id="SSF52980">
    <property type="entry name" value="Restriction endonuclease-like"/>
    <property type="match status" value="1"/>
</dbReference>
<comment type="caution">
    <text evidence="3">The sequence shown here is derived from an EMBL/GenBank/DDBJ whole genome shotgun (WGS) entry which is preliminary data.</text>
</comment>
<dbReference type="EMBL" id="JAPFQI010000003">
    <property type="protein sequence ID" value="MCW8085401.1"/>
    <property type="molecule type" value="Genomic_DNA"/>
</dbReference>
<dbReference type="RefSeq" id="WP_301589294.1">
    <property type="nucleotide sequence ID" value="NZ_JAPFQI010000003.1"/>
</dbReference>
<sequence>MPPDRAQRGQAAHRLGLDAEAVAEAALLREGWTVLARRVRTPAGELDLIAQRDGLLAFIDVKARPSWREAALAVTARQQSRLLAAAEAWMAHHPGHGAGGVRFDVILVAADGSARRITDAFRLW</sequence>
<evidence type="ECO:0000313" key="3">
    <source>
        <dbReference type="EMBL" id="MCW8085401.1"/>
    </source>
</evidence>
<proteinExistence type="inferred from homology"/>
<dbReference type="InterPro" id="IPR011335">
    <property type="entry name" value="Restrct_endonuc-II-like"/>
</dbReference>
<dbReference type="PANTHER" id="PTHR34039">
    <property type="entry name" value="UPF0102 PROTEIN YRAN"/>
    <property type="match status" value="1"/>
</dbReference>
<dbReference type="Gene3D" id="3.40.1350.10">
    <property type="match status" value="1"/>
</dbReference>
<dbReference type="PANTHER" id="PTHR34039:SF1">
    <property type="entry name" value="UPF0102 PROTEIN YRAN"/>
    <property type="match status" value="1"/>
</dbReference>
<dbReference type="Pfam" id="PF02021">
    <property type="entry name" value="UPF0102"/>
    <property type="match status" value="1"/>
</dbReference>
<gene>
    <name evidence="3" type="ORF">OF850_07170</name>
</gene>
<dbReference type="HAMAP" id="MF_00048">
    <property type="entry name" value="UPF0102"/>
    <property type="match status" value="1"/>
</dbReference>
<evidence type="ECO:0000313" key="4">
    <source>
        <dbReference type="Proteomes" id="UP001526430"/>
    </source>
</evidence>
<dbReference type="InterPro" id="IPR011856">
    <property type="entry name" value="tRNA_endonuc-like_dom_sf"/>
</dbReference>
<organism evidence="3 4">
    <name type="scientific">Sabulicella glaciei</name>
    <dbReference type="NCBI Taxonomy" id="2984948"/>
    <lineage>
        <taxon>Bacteria</taxon>
        <taxon>Pseudomonadati</taxon>
        <taxon>Pseudomonadota</taxon>
        <taxon>Alphaproteobacteria</taxon>
        <taxon>Acetobacterales</taxon>
        <taxon>Acetobacteraceae</taxon>
        <taxon>Sabulicella</taxon>
    </lineage>
</organism>
<dbReference type="InterPro" id="IPR003509">
    <property type="entry name" value="UPF0102_YraN-like"/>
</dbReference>
<name>A0ABT3NTB1_9PROT</name>
<comment type="similarity">
    <text evidence="1 2">Belongs to the UPF0102 family.</text>
</comment>
<evidence type="ECO:0000256" key="1">
    <source>
        <dbReference type="ARBA" id="ARBA00006738"/>
    </source>
</evidence>